<evidence type="ECO:0000256" key="2">
    <source>
        <dbReference type="SAM" id="Phobius"/>
    </source>
</evidence>
<keyword evidence="3" id="KW-0732">Signal</keyword>
<feature type="region of interest" description="Disordered" evidence="1">
    <location>
        <begin position="257"/>
        <end position="309"/>
    </location>
</feature>
<feature type="transmembrane region" description="Helical" evidence="2">
    <location>
        <begin position="492"/>
        <end position="512"/>
    </location>
</feature>
<keyword evidence="2" id="KW-0472">Membrane</keyword>
<dbReference type="RefSeq" id="WP_344073175.1">
    <property type="nucleotide sequence ID" value="NZ_BAAACA010000014.1"/>
</dbReference>
<reference evidence="4 5" key="1">
    <citation type="journal article" date="2019" name="Int. J. Syst. Evol. Microbiol.">
        <title>The Global Catalogue of Microorganisms (GCM) 10K type strain sequencing project: providing services to taxonomists for standard genome sequencing and annotation.</title>
        <authorList>
            <consortium name="The Broad Institute Genomics Platform"/>
            <consortium name="The Broad Institute Genome Sequencing Center for Infectious Disease"/>
            <person name="Wu L."/>
            <person name="Ma J."/>
        </authorList>
    </citation>
    <scope>NUCLEOTIDE SEQUENCE [LARGE SCALE GENOMIC DNA]</scope>
    <source>
        <strain evidence="4 5">JCM 5067</strain>
    </source>
</reference>
<comment type="caution">
    <text evidence="4">The sequence shown here is derived from an EMBL/GenBank/DDBJ whole genome shotgun (WGS) entry which is preliminary data.</text>
</comment>
<feature type="compositionally biased region" description="Pro residues" evidence="1">
    <location>
        <begin position="363"/>
        <end position="384"/>
    </location>
</feature>
<feature type="compositionally biased region" description="Pro residues" evidence="1">
    <location>
        <begin position="391"/>
        <end position="415"/>
    </location>
</feature>
<evidence type="ECO:0000313" key="5">
    <source>
        <dbReference type="Proteomes" id="UP001500668"/>
    </source>
</evidence>
<feature type="compositionally biased region" description="Pro residues" evidence="1">
    <location>
        <begin position="423"/>
        <end position="439"/>
    </location>
</feature>
<gene>
    <name evidence="4" type="ORF">GCM10010394_23450</name>
</gene>
<dbReference type="EMBL" id="BAAACA010000014">
    <property type="protein sequence ID" value="GAA0593432.1"/>
    <property type="molecule type" value="Genomic_DNA"/>
</dbReference>
<feature type="compositionally biased region" description="Low complexity" evidence="1">
    <location>
        <begin position="273"/>
        <end position="291"/>
    </location>
</feature>
<organism evidence="4 5">
    <name type="scientific">Streptomyces crystallinus</name>
    <dbReference type="NCBI Taxonomy" id="68191"/>
    <lineage>
        <taxon>Bacteria</taxon>
        <taxon>Bacillati</taxon>
        <taxon>Actinomycetota</taxon>
        <taxon>Actinomycetes</taxon>
        <taxon>Kitasatosporales</taxon>
        <taxon>Streptomycetaceae</taxon>
        <taxon>Streptomyces</taxon>
    </lineage>
</organism>
<evidence type="ECO:0000256" key="1">
    <source>
        <dbReference type="SAM" id="MobiDB-lite"/>
    </source>
</evidence>
<feature type="signal peptide" evidence="3">
    <location>
        <begin position="1"/>
        <end position="21"/>
    </location>
</feature>
<keyword evidence="5" id="KW-1185">Reference proteome</keyword>
<feature type="compositionally biased region" description="Pro residues" evidence="1">
    <location>
        <begin position="333"/>
        <end position="345"/>
    </location>
</feature>
<protein>
    <submittedName>
        <fullName evidence="4">Uncharacterized protein</fullName>
    </submittedName>
</protein>
<keyword evidence="2" id="KW-0812">Transmembrane</keyword>
<evidence type="ECO:0000313" key="4">
    <source>
        <dbReference type="EMBL" id="GAA0593432.1"/>
    </source>
</evidence>
<feature type="compositionally biased region" description="Pro residues" evidence="1">
    <location>
        <begin position="261"/>
        <end position="272"/>
    </location>
</feature>
<sequence>MAFVAVCTFAAALLGTLTAHAPTARAGGVGEHGLQLTVTVNTRPGLGALQPGIRVGAPVVKVYRLTNRSGADLSSVRLADPDVPPSTIDCGGSAQPGHLRALSSTVCTARFPAVPGLHIGWTVASGTVPSLAMGMKASARSGYTGVGGRLSLAESSRLTSFTEAEVRYVLTNPGNRAVYDIQLTDPVLAPGRIDCGGRAGVPELSPGMTVTCTAQVGRPPGTYHSAGTAGGSDWTVTLGPAGGDEGPPVLTAHADTSFTLLPPPAMPPPLLPGPQASGPRVPGSVSPRPRGAPSAQRSPTVPGAARPAAPAVPAVPFPFPRSLVLGGTATPLGQPPAAPGAPAPGAPLGAAAPPSLFTAPLTAPGPVPPPGALAPAVPPVPLAPPGIAAVPPGPGAPPGVPPAPPAAPPDLPGAPPGAAAVPPAIPAVPPAAPAVPPGPGGGVVGAAPVQPPAPVAPPQPPPPRPPQPPRGGVQQLAIPPKLPRGSKESPDMSMVVVLLLLLVPGALAAALLGSRRP</sequence>
<feature type="region of interest" description="Disordered" evidence="1">
    <location>
        <begin position="328"/>
        <end position="489"/>
    </location>
</feature>
<accession>A0ABN1FLU5</accession>
<name>A0ABN1FLU5_9ACTN</name>
<keyword evidence="2" id="KW-1133">Transmembrane helix</keyword>
<feature type="chain" id="PRO_5046575389" evidence="3">
    <location>
        <begin position="22"/>
        <end position="517"/>
    </location>
</feature>
<evidence type="ECO:0000256" key="3">
    <source>
        <dbReference type="SAM" id="SignalP"/>
    </source>
</evidence>
<feature type="compositionally biased region" description="Pro residues" evidence="1">
    <location>
        <begin position="449"/>
        <end position="469"/>
    </location>
</feature>
<dbReference type="Proteomes" id="UP001500668">
    <property type="component" value="Unassembled WGS sequence"/>
</dbReference>
<proteinExistence type="predicted"/>